<feature type="compositionally biased region" description="Pro residues" evidence="1">
    <location>
        <begin position="12"/>
        <end position="24"/>
    </location>
</feature>
<reference evidence="2 3" key="1">
    <citation type="journal article" date="2005" name="PLoS Biol.">
        <title>The genomes of Oryza sativa: a history of duplications.</title>
        <authorList>
            <person name="Yu J."/>
            <person name="Wang J."/>
            <person name="Lin W."/>
            <person name="Li S."/>
            <person name="Li H."/>
            <person name="Zhou J."/>
            <person name="Ni P."/>
            <person name="Dong W."/>
            <person name="Hu S."/>
            <person name="Zeng C."/>
            <person name="Zhang J."/>
            <person name="Zhang Y."/>
            <person name="Li R."/>
            <person name="Xu Z."/>
            <person name="Li S."/>
            <person name="Li X."/>
            <person name="Zheng H."/>
            <person name="Cong L."/>
            <person name="Lin L."/>
            <person name="Yin J."/>
            <person name="Geng J."/>
            <person name="Li G."/>
            <person name="Shi J."/>
            <person name="Liu J."/>
            <person name="Lv H."/>
            <person name="Li J."/>
            <person name="Wang J."/>
            <person name="Deng Y."/>
            <person name="Ran L."/>
            <person name="Shi X."/>
            <person name="Wang X."/>
            <person name="Wu Q."/>
            <person name="Li C."/>
            <person name="Ren X."/>
            <person name="Wang J."/>
            <person name="Wang X."/>
            <person name="Li D."/>
            <person name="Liu D."/>
            <person name="Zhang X."/>
            <person name="Ji Z."/>
            <person name="Zhao W."/>
            <person name="Sun Y."/>
            <person name="Zhang Z."/>
            <person name="Bao J."/>
            <person name="Han Y."/>
            <person name="Dong L."/>
            <person name="Ji J."/>
            <person name="Chen P."/>
            <person name="Wu S."/>
            <person name="Liu J."/>
            <person name="Xiao Y."/>
            <person name="Bu D."/>
            <person name="Tan J."/>
            <person name="Yang L."/>
            <person name="Ye C."/>
            <person name="Zhang J."/>
            <person name="Xu J."/>
            <person name="Zhou Y."/>
            <person name="Yu Y."/>
            <person name="Zhang B."/>
            <person name="Zhuang S."/>
            <person name="Wei H."/>
            <person name="Liu B."/>
            <person name="Lei M."/>
            <person name="Yu H."/>
            <person name="Li Y."/>
            <person name="Xu H."/>
            <person name="Wei S."/>
            <person name="He X."/>
            <person name="Fang L."/>
            <person name="Zhang Z."/>
            <person name="Zhang Y."/>
            <person name="Huang X."/>
            <person name="Su Z."/>
            <person name="Tong W."/>
            <person name="Li J."/>
            <person name="Tong Z."/>
            <person name="Li S."/>
            <person name="Ye J."/>
            <person name="Wang L."/>
            <person name="Fang L."/>
            <person name="Lei T."/>
            <person name="Chen C."/>
            <person name="Chen H."/>
            <person name="Xu Z."/>
            <person name="Li H."/>
            <person name="Huang H."/>
            <person name="Zhang F."/>
            <person name="Xu H."/>
            <person name="Li N."/>
            <person name="Zhao C."/>
            <person name="Li S."/>
            <person name="Dong L."/>
            <person name="Huang Y."/>
            <person name="Li L."/>
            <person name="Xi Y."/>
            <person name="Qi Q."/>
            <person name="Li W."/>
            <person name="Zhang B."/>
            <person name="Hu W."/>
            <person name="Zhang Y."/>
            <person name="Tian X."/>
            <person name="Jiao Y."/>
            <person name="Liang X."/>
            <person name="Jin J."/>
            <person name="Gao L."/>
            <person name="Zheng W."/>
            <person name="Hao B."/>
            <person name="Liu S."/>
            <person name="Wang W."/>
            <person name="Yuan L."/>
            <person name="Cao M."/>
            <person name="McDermott J."/>
            <person name="Samudrala R."/>
            <person name="Wang J."/>
            <person name="Wong G.K."/>
            <person name="Yang H."/>
        </authorList>
    </citation>
    <scope>NUCLEOTIDE SEQUENCE [LARGE SCALE GENOMIC DNA]</scope>
    <source>
        <strain evidence="3">cv. 93-11</strain>
    </source>
</reference>
<dbReference type="Gramene" id="BGIOSGA000163-TA">
    <property type="protein sequence ID" value="BGIOSGA000163-PA"/>
    <property type="gene ID" value="BGIOSGA000163"/>
</dbReference>
<feature type="region of interest" description="Disordered" evidence="1">
    <location>
        <begin position="53"/>
        <end position="124"/>
    </location>
</feature>
<feature type="compositionally biased region" description="Low complexity" evidence="1">
    <location>
        <begin position="1"/>
        <end position="11"/>
    </location>
</feature>
<feature type="region of interest" description="Disordered" evidence="1">
    <location>
        <begin position="171"/>
        <end position="287"/>
    </location>
</feature>
<feature type="compositionally biased region" description="Pro residues" evidence="1">
    <location>
        <begin position="177"/>
        <end position="193"/>
    </location>
</feature>
<feature type="compositionally biased region" description="Basic residues" evidence="1">
    <location>
        <begin position="89"/>
        <end position="105"/>
    </location>
</feature>
<keyword evidence="3" id="KW-1185">Reference proteome</keyword>
<evidence type="ECO:0000313" key="3">
    <source>
        <dbReference type="Proteomes" id="UP000007015"/>
    </source>
</evidence>
<evidence type="ECO:0000256" key="1">
    <source>
        <dbReference type="SAM" id="MobiDB-lite"/>
    </source>
</evidence>
<feature type="compositionally biased region" description="Low complexity" evidence="1">
    <location>
        <begin position="194"/>
        <end position="203"/>
    </location>
</feature>
<dbReference type="Proteomes" id="UP000007015">
    <property type="component" value="Chromosome 1"/>
</dbReference>
<name>B8A8U3_ORYSI</name>
<dbReference type="HOGENOM" id="CLU_971098_0_0_1"/>
<dbReference type="EMBL" id="CM000126">
    <property type="protein sequence ID" value="EEC72118.1"/>
    <property type="molecule type" value="Genomic_DNA"/>
</dbReference>
<evidence type="ECO:0000313" key="2">
    <source>
        <dbReference type="EMBL" id="EEC72118.1"/>
    </source>
</evidence>
<sequence>MQPSATPSASRPRPPCHLPPPSRSPPHRRRCHLTPNSFPASTAASFDVATVSSVTAAASRPPSLMPLSPAIDASSRRRKPPAPPTQPPQRRRRALRCRRNRHRGKTISNAWIWSPMPASPPDPASVANLAATSIPAAISNPTADAPSKRSSTHAIPVVVAVSPATVVAFPGASRHQLPPPPRHLQSPPPPPPTAAATSHRPATGGLPARSGRGGLDLGGLRASHARPPTVTGERDEDKGEAPPPPSLRPRGEAAEGGGGRSGRRQRFPPPVSPVGEATRGQNTHTHT</sequence>
<protein>
    <submittedName>
        <fullName evidence="2">Uncharacterized protein</fullName>
    </submittedName>
</protein>
<organism evidence="2 3">
    <name type="scientific">Oryza sativa subsp. indica</name>
    <name type="common">Rice</name>
    <dbReference type="NCBI Taxonomy" id="39946"/>
    <lineage>
        <taxon>Eukaryota</taxon>
        <taxon>Viridiplantae</taxon>
        <taxon>Streptophyta</taxon>
        <taxon>Embryophyta</taxon>
        <taxon>Tracheophyta</taxon>
        <taxon>Spermatophyta</taxon>
        <taxon>Magnoliopsida</taxon>
        <taxon>Liliopsida</taxon>
        <taxon>Poales</taxon>
        <taxon>Poaceae</taxon>
        <taxon>BOP clade</taxon>
        <taxon>Oryzoideae</taxon>
        <taxon>Oryzeae</taxon>
        <taxon>Oryzinae</taxon>
        <taxon>Oryza</taxon>
        <taxon>Oryza sativa</taxon>
    </lineage>
</organism>
<proteinExistence type="predicted"/>
<gene>
    <name evidence="2" type="ORF">OsI_05103</name>
</gene>
<accession>B8A8U3</accession>
<dbReference type="AlphaFoldDB" id="B8A8U3"/>
<feature type="region of interest" description="Disordered" evidence="1">
    <location>
        <begin position="1"/>
        <end position="40"/>
    </location>
</feature>